<name>A0A0G1B0Y0_UNCKA</name>
<dbReference type="InterPro" id="IPR059226">
    <property type="entry name" value="Choice_anch_Q_dom"/>
</dbReference>
<evidence type="ECO:0000313" key="1">
    <source>
        <dbReference type="EMBL" id="KKS67025.1"/>
    </source>
</evidence>
<dbReference type="InterPro" id="IPR012334">
    <property type="entry name" value="Pectin_lyas_fold"/>
</dbReference>
<dbReference type="InterPro" id="IPR011050">
    <property type="entry name" value="Pectin_lyase_fold/virulence"/>
</dbReference>
<sequence length="873" mass="93818">TTGSPIIIQGTTTPRIAQSTPTNTSCLSSENACVLGYVSINGSQIVFKKMEVAGAPVKPGSIAGITVNGNTNEVSENFVHNSWKEGIIVKPGTSSNLILNNYITYSSITAGISFDGQNHLIQGNTITHSVTRQPDRSAPTGASDPDGMRFFGSGTVVRNNVIRDIFLDESPESDDPHSDCFQTWTNANNITFDGNYCELENTTTYSNPMVKFMMIETPASGTLTVGDIKIINNIFVSKSMSALWTPIQLGNESCSTSYPLRNFTIANNTFVHTGNTVANFAILMRCADTVSIRNNAIYNFGTSVYPYIYQDKNNNTNVTISNNSVFNSTGVIPKGGAYPGDNISEIWLKNPEFVDVTNLNLQLKSTSPLINRGVTVSEVSYDYNKVARPQGTAYDIGAYEYTEGVVTPTTPSTTSVLSVCKTGCTYSTIQSAINAASAGKTIEVQAGIYNESLSIGVNGTSTGWITLQAKPGDVVWIDGSTLGNVSNINLGNHSYWKIIGLKMRAAAQGSVLGADGAADGVTVGVGGNNIVLQNLAIEAPNADGIDLRGANYNIQILGNEIYEMRKLNPSYYGDGHGVHVLQQRGVAASHDILVRGNLVHDAHGKACLALSDFTALNAPRPTNIVFEHNIVRDCTNGIKINADGIFRYNLVVDSGKYTTGVEKPDSCFQAFTHDAENNVRDARVYNNTAVGCNNAYNFDMVYNGSTPTQTFTVFKNNIAFNPRVYYVRVSGTILSSEGNNLFYKPVGTASYIGYTPGSTSIINTDPQLNLDYTLKSSSPAIDKGAVIDTSLPYSGTSPDIGAYEFQSTVPTPAPDPLPKPGDANGDNLVNDADFVIWYDHYNLSVSGVSNGDFNADNFIDGADYVVWLNNYGK</sequence>
<dbReference type="SUPFAM" id="SSF63446">
    <property type="entry name" value="Type I dockerin domain"/>
    <property type="match status" value="1"/>
</dbReference>
<dbReference type="Proteomes" id="UP000033848">
    <property type="component" value="Unassembled WGS sequence"/>
</dbReference>
<protein>
    <submittedName>
        <fullName evidence="1">Uncharacterized protein</fullName>
    </submittedName>
</protein>
<dbReference type="GO" id="GO:0000272">
    <property type="term" value="P:polysaccharide catabolic process"/>
    <property type="evidence" value="ECO:0007669"/>
    <property type="project" value="InterPro"/>
</dbReference>
<dbReference type="EMBL" id="LCED01000004">
    <property type="protein sequence ID" value="KKS67025.1"/>
    <property type="molecule type" value="Genomic_DNA"/>
</dbReference>
<comment type="caution">
    <text evidence="1">The sequence shown here is derived from an EMBL/GenBank/DDBJ whole genome shotgun (WGS) entry which is preliminary data.</text>
</comment>
<evidence type="ECO:0000313" key="2">
    <source>
        <dbReference type="Proteomes" id="UP000033848"/>
    </source>
</evidence>
<proteinExistence type="predicted"/>
<feature type="non-terminal residue" evidence="1">
    <location>
        <position position="1"/>
    </location>
</feature>
<accession>A0A0G1B0Y0</accession>
<reference evidence="1 2" key="1">
    <citation type="journal article" date="2015" name="Nature">
        <title>rRNA introns, odd ribosomes, and small enigmatic genomes across a large radiation of phyla.</title>
        <authorList>
            <person name="Brown C.T."/>
            <person name="Hug L.A."/>
            <person name="Thomas B.C."/>
            <person name="Sharon I."/>
            <person name="Castelle C.J."/>
            <person name="Singh A."/>
            <person name="Wilkins M.J."/>
            <person name="Williams K.H."/>
            <person name="Banfield J.F."/>
        </authorList>
    </citation>
    <scope>NUCLEOTIDE SEQUENCE [LARGE SCALE GENOMIC DNA]</scope>
</reference>
<dbReference type="InterPro" id="IPR006626">
    <property type="entry name" value="PbH1"/>
</dbReference>
<gene>
    <name evidence="1" type="ORF">UV35_C0004G0031</name>
</gene>
<dbReference type="SUPFAM" id="SSF51126">
    <property type="entry name" value="Pectin lyase-like"/>
    <property type="match status" value="2"/>
</dbReference>
<dbReference type="InterPro" id="IPR036439">
    <property type="entry name" value="Dockerin_dom_sf"/>
</dbReference>
<organism evidence="1 2">
    <name type="scientific">candidate division WWE3 bacterium GW2011_GWB1_42_6</name>
    <dbReference type="NCBI Taxonomy" id="1619115"/>
    <lineage>
        <taxon>Bacteria</taxon>
        <taxon>Katanobacteria</taxon>
    </lineage>
</organism>
<dbReference type="Gene3D" id="1.10.1330.10">
    <property type="entry name" value="Dockerin domain"/>
    <property type="match status" value="1"/>
</dbReference>
<dbReference type="Gene3D" id="2.160.20.10">
    <property type="entry name" value="Single-stranded right-handed beta-helix, Pectin lyase-like"/>
    <property type="match status" value="2"/>
</dbReference>
<dbReference type="AlphaFoldDB" id="A0A0G1B0Y0"/>
<dbReference type="NCBIfam" id="NF041518">
    <property type="entry name" value="choice_anch_Q"/>
    <property type="match status" value="1"/>
</dbReference>
<dbReference type="SMART" id="SM00710">
    <property type="entry name" value="PbH1"/>
    <property type="match status" value="11"/>
</dbReference>